<gene>
    <name evidence="2" type="ORF">HHJ77_03215</name>
    <name evidence="1" type="ORF">HHJ78_00240</name>
</gene>
<sequence length="603" mass="66041">MTGQYWKAASRRGNPTGREKMRASATVATSIIAGFAVLTILSSTFAASQYSSDMKTLRAAGSNPGYSGELLEPAAPGNNAIDTTIKSEVQREFLKRYEKNMIRPVTSIGVKLNDCEAGQAVRDGVAPIVESWNFLRGLNGLNAVTLDDTQAINPYTQAAAMVSARNGELSHYPAAQGFACATENAVRGARHSNLAQSVSQTSAETALWYYMDYSSPKNPVNDQLGHRLFMQDPQLAVTSIGAAEGYTAISVRTGEPYPALSADKMRNTEAPTPAWISWPSAGFFPKQLLTSVGLTKDGPDMERWSFSVLNGDLSEATAKIIDPDGREVPLTVVRPGQPGVAFTPRAIADYSTLLMKFPTIERLPMGQENRVYNVHVEGVKGTAKSTYDYQVALFDPLTPLEKTAPKIHILEQPLTGVGYKMINPIRMQIEAWPLAKYQWQQRIDGGEWTNIPGATSETFIPDGIWTWKRSKTTEYRLIATSTEGEAISDPIRVAVQGLKNMPASARTTIGSRAVFEAAPILDPDGSLFDTTFEWQVMRSGRWDPIYDDGHFEGTTTNRLVINRVTPADNGLQFRLVVRSKIFKLSGYDVVVSWSDGLAKLSVF</sequence>
<reference evidence="3 4" key="1">
    <citation type="submission" date="2020-04" db="EMBL/GenBank/DDBJ databases">
        <title>Antimicrobial susceptibility and clonality of vaginal-derived multi-drug resistant Mobiluncus isolates in China.</title>
        <authorList>
            <person name="Zhang X."/>
        </authorList>
    </citation>
    <scope>NUCLEOTIDE SEQUENCE [LARGE SCALE GENOMIC DNA]</scope>
    <source>
        <strain evidence="2 3">12</strain>
        <strain evidence="1 4">13</strain>
    </source>
</reference>
<name>A0A7Y0TZ64_9ACTO</name>
<dbReference type="Proteomes" id="UP000575397">
    <property type="component" value="Unassembled WGS sequence"/>
</dbReference>
<evidence type="ECO:0000313" key="2">
    <source>
        <dbReference type="EMBL" id="NMX02969.1"/>
    </source>
</evidence>
<dbReference type="AlphaFoldDB" id="A0A7Y0TZ64"/>
<protein>
    <submittedName>
        <fullName evidence="1">CAP domain-containing protein</fullName>
    </submittedName>
</protein>
<evidence type="ECO:0000313" key="1">
    <source>
        <dbReference type="EMBL" id="NMW64005.1"/>
    </source>
</evidence>
<proteinExistence type="predicted"/>
<accession>A0A7Y0TZ64</accession>
<evidence type="ECO:0000313" key="3">
    <source>
        <dbReference type="Proteomes" id="UP000575397"/>
    </source>
</evidence>
<comment type="caution">
    <text evidence="1">The sequence shown here is derived from an EMBL/GenBank/DDBJ whole genome shotgun (WGS) entry which is preliminary data.</text>
</comment>
<dbReference type="EMBL" id="JABCUS010000005">
    <property type="protein sequence ID" value="NMX02969.1"/>
    <property type="molecule type" value="Genomic_DNA"/>
</dbReference>
<organism evidence="1 4">
    <name type="scientific">Mobiluncus mulieris</name>
    <dbReference type="NCBI Taxonomy" id="2052"/>
    <lineage>
        <taxon>Bacteria</taxon>
        <taxon>Bacillati</taxon>
        <taxon>Actinomycetota</taxon>
        <taxon>Actinomycetes</taxon>
        <taxon>Actinomycetales</taxon>
        <taxon>Actinomycetaceae</taxon>
        <taxon>Mobiluncus</taxon>
    </lineage>
</organism>
<evidence type="ECO:0000313" key="4">
    <source>
        <dbReference type="Proteomes" id="UP000578252"/>
    </source>
</evidence>
<dbReference type="EMBL" id="JABCUR010000001">
    <property type="protein sequence ID" value="NMW64005.1"/>
    <property type="molecule type" value="Genomic_DNA"/>
</dbReference>
<dbReference type="Proteomes" id="UP000578252">
    <property type="component" value="Unassembled WGS sequence"/>
</dbReference>